<dbReference type="Gene3D" id="3.30.70.80">
    <property type="entry name" value="Peptidase S8 propeptide/proteinase inhibitor I9"/>
    <property type="match status" value="1"/>
</dbReference>
<evidence type="ECO:0000313" key="3">
    <source>
        <dbReference type="Proteomes" id="UP000222542"/>
    </source>
</evidence>
<feature type="domain" description="Inhibitor I9" evidence="1">
    <location>
        <begin position="31"/>
        <end position="119"/>
    </location>
</feature>
<reference evidence="2 3" key="1">
    <citation type="journal article" date="2014" name="Nat. Genet.">
        <title>Genome sequence of the hot pepper provides insights into the evolution of pungency in Capsicum species.</title>
        <authorList>
            <person name="Kim S."/>
            <person name="Park M."/>
            <person name="Yeom S.I."/>
            <person name="Kim Y.M."/>
            <person name="Lee J.M."/>
            <person name="Lee H.A."/>
            <person name="Seo E."/>
            <person name="Choi J."/>
            <person name="Cheong K."/>
            <person name="Kim K.T."/>
            <person name="Jung K."/>
            <person name="Lee G.W."/>
            <person name="Oh S.K."/>
            <person name="Bae C."/>
            <person name="Kim S.B."/>
            <person name="Lee H.Y."/>
            <person name="Kim S.Y."/>
            <person name="Kim M.S."/>
            <person name="Kang B.C."/>
            <person name="Jo Y.D."/>
            <person name="Yang H.B."/>
            <person name="Jeong H.J."/>
            <person name="Kang W.H."/>
            <person name="Kwon J.K."/>
            <person name="Shin C."/>
            <person name="Lim J.Y."/>
            <person name="Park J.H."/>
            <person name="Huh J.H."/>
            <person name="Kim J.S."/>
            <person name="Kim B.D."/>
            <person name="Cohen O."/>
            <person name="Paran I."/>
            <person name="Suh M.C."/>
            <person name="Lee S.B."/>
            <person name="Kim Y.K."/>
            <person name="Shin Y."/>
            <person name="Noh S.J."/>
            <person name="Park J."/>
            <person name="Seo Y.S."/>
            <person name="Kwon S.Y."/>
            <person name="Kim H.A."/>
            <person name="Park J.M."/>
            <person name="Kim H.J."/>
            <person name="Choi S.B."/>
            <person name="Bosland P.W."/>
            <person name="Reeves G."/>
            <person name="Jo S.H."/>
            <person name="Lee B.W."/>
            <person name="Cho H.T."/>
            <person name="Choi H.S."/>
            <person name="Lee M.S."/>
            <person name="Yu Y."/>
            <person name="Do Choi Y."/>
            <person name="Park B.S."/>
            <person name="van Deynze A."/>
            <person name="Ashrafi H."/>
            <person name="Hill T."/>
            <person name="Kim W.T."/>
            <person name="Pai H.S."/>
            <person name="Ahn H.K."/>
            <person name="Yeam I."/>
            <person name="Giovannoni J.J."/>
            <person name="Rose J.K."/>
            <person name="Sorensen I."/>
            <person name="Lee S.J."/>
            <person name="Kim R.W."/>
            <person name="Choi I.Y."/>
            <person name="Choi B.S."/>
            <person name="Lim J.S."/>
            <person name="Lee Y.H."/>
            <person name="Choi D."/>
        </authorList>
    </citation>
    <scope>NUCLEOTIDE SEQUENCE [LARGE SCALE GENOMIC DNA]</scope>
    <source>
        <strain evidence="3">cv. CM334</strain>
    </source>
</reference>
<dbReference type="InterPro" id="IPR051048">
    <property type="entry name" value="Peptidase_S8/S53_subtilisin"/>
</dbReference>
<gene>
    <name evidence="2" type="ORF">T459_04001</name>
</gene>
<dbReference type="EMBL" id="AYRZ02000001">
    <property type="protein sequence ID" value="PHT96119.1"/>
    <property type="molecule type" value="Genomic_DNA"/>
</dbReference>
<dbReference type="AlphaFoldDB" id="A0A2G3APG5"/>
<name>A0A2G3APG5_CAPAN</name>
<accession>A0A2G3APG5</accession>
<comment type="caution">
    <text evidence="2">The sequence shown here is derived from an EMBL/GenBank/DDBJ whole genome shotgun (WGS) entry which is preliminary data.</text>
</comment>
<dbReference type="PANTHER" id="PTHR43399">
    <property type="entry name" value="SUBTILISIN-RELATED"/>
    <property type="match status" value="1"/>
</dbReference>
<proteinExistence type="predicted"/>
<evidence type="ECO:0000259" key="1">
    <source>
        <dbReference type="Pfam" id="PF05922"/>
    </source>
</evidence>
<protein>
    <recommendedName>
        <fullName evidence="1">Inhibitor I9 domain-containing protein</fullName>
    </recommendedName>
</protein>
<dbReference type="InterPro" id="IPR037045">
    <property type="entry name" value="S8pro/Inhibitor_I9_sf"/>
</dbReference>
<keyword evidence="3" id="KW-1185">Reference proteome</keyword>
<dbReference type="PANTHER" id="PTHR43399:SF5">
    <property type="entry name" value="PEPTIDASE S8 FAMILY WITH PROTEASE-ASSOCIATED DOMAIN"/>
    <property type="match status" value="1"/>
</dbReference>
<sequence>MLWIGQRKVSCSYHLARSCFSWPSIQSELKTYIVHVESPQSRISTQLLADQDVESWYRSFLPNTVASTSSNDQQVPRLVYSYSNVMKGFAARLSAEEVKEMERKPGFIDAWPERILSLHTTHSPSFLGLQQNVGFGGIPTMVKA</sequence>
<dbReference type="Proteomes" id="UP000222542">
    <property type="component" value="Unassembled WGS sequence"/>
</dbReference>
<reference evidence="2 3" key="2">
    <citation type="journal article" date="2017" name="Genome Biol.">
        <title>New reference genome sequences of hot pepper reveal the massive evolution of plant disease-resistance genes by retroduplication.</title>
        <authorList>
            <person name="Kim S."/>
            <person name="Park J."/>
            <person name="Yeom S.I."/>
            <person name="Kim Y.M."/>
            <person name="Seo E."/>
            <person name="Kim K.T."/>
            <person name="Kim M.S."/>
            <person name="Lee J.M."/>
            <person name="Cheong K."/>
            <person name="Shin H.S."/>
            <person name="Kim S.B."/>
            <person name="Han K."/>
            <person name="Lee J."/>
            <person name="Park M."/>
            <person name="Lee H.A."/>
            <person name="Lee H.Y."/>
            <person name="Lee Y."/>
            <person name="Oh S."/>
            <person name="Lee J.H."/>
            <person name="Choi E."/>
            <person name="Choi E."/>
            <person name="Lee S.E."/>
            <person name="Jeon J."/>
            <person name="Kim H."/>
            <person name="Choi G."/>
            <person name="Song H."/>
            <person name="Lee J."/>
            <person name="Lee S.C."/>
            <person name="Kwon J.K."/>
            <person name="Lee H.Y."/>
            <person name="Koo N."/>
            <person name="Hong Y."/>
            <person name="Kim R.W."/>
            <person name="Kang W.H."/>
            <person name="Huh J.H."/>
            <person name="Kang B.C."/>
            <person name="Yang T.J."/>
            <person name="Lee Y.H."/>
            <person name="Bennetzen J.L."/>
            <person name="Choi D."/>
        </authorList>
    </citation>
    <scope>NUCLEOTIDE SEQUENCE [LARGE SCALE GENOMIC DNA]</scope>
    <source>
        <strain evidence="3">cv. CM334</strain>
    </source>
</reference>
<dbReference type="Pfam" id="PF05922">
    <property type="entry name" value="Inhibitor_I9"/>
    <property type="match status" value="1"/>
</dbReference>
<evidence type="ECO:0000313" key="2">
    <source>
        <dbReference type="EMBL" id="PHT96119.1"/>
    </source>
</evidence>
<dbReference type="OMA" id="VESWYRS"/>
<dbReference type="Gramene" id="PHT96119">
    <property type="protein sequence ID" value="PHT96119"/>
    <property type="gene ID" value="T459_04001"/>
</dbReference>
<dbReference type="STRING" id="4072.A0A2G3APG5"/>
<organism evidence="2 3">
    <name type="scientific">Capsicum annuum</name>
    <name type="common">Capsicum pepper</name>
    <dbReference type="NCBI Taxonomy" id="4072"/>
    <lineage>
        <taxon>Eukaryota</taxon>
        <taxon>Viridiplantae</taxon>
        <taxon>Streptophyta</taxon>
        <taxon>Embryophyta</taxon>
        <taxon>Tracheophyta</taxon>
        <taxon>Spermatophyta</taxon>
        <taxon>Magnoliopsida</taxon>
        <taxon>eudicotyledons</taxon>
        <taxon>Gunneridae</taxon>
        <taxon>Pentapetalae</taxon>
        <taxon>asterids</taxon>
        <taxon>lamiids</taxon>
        <taxon>Solanales</taxon>
        <taxon>Solanaceae</taxon>
        <taxon>Solanoideae</taxon>
        <taxon>Capsiceae</taxon>
        <taxon>Capsicum</taxon>
    </lineage>
</organism>
<dbReference type="InterPro" id="IPR010259">
    <property type="entry name" value="S8pro/Inhibitor_I9"/>
</dbReference>